<name>A0A2U2JBK2_9FLAO</name>
<feature type="transmembrane region" description="Helical" evidence="1">
    <location>
        <begin position="12"/>
        <end position="29"/>
    </location>
</feature>
<dbReference type="EMBL" id="QFFG01000002">
    <property type="protein sequence ID" value="PWG05685.1"/>
    <property type="molecule type" value="Genomic_DNA"/>
</dbReference>
<gene>
    <name evidence="2" type="ORF">DIS07_04365</name>
</gene>
<keyword evidence="3" id="KW-1185">Reference proteome</keyword>
<protein>
    <submittedName>
        <fullName evidence="2">Uncharacterized protein</fullName>
    </submittedName>
</protein>
<keyword evidence="1" id="KW-1133">Transmembrane helix</keyword>
<keyword evidence="1" id="KW-0472">Membrane</keyword>
<dbReference type="OrthoDB" id="1450256at2"/>
<dbReference type="RefSeq" id="WP_109404018.1">
    <property type="nucleotide sequence ID" value="NZ_QFFG01000002.1"/>
</dbReference>
<evidence type="ECO:0000313" key="2">
    <source>
        <dbReference type="EMBL" id="PWG05685.1"/>
    </source>
</evidence>
<evidence type="ECO:0000256" key="1">
    <source>
        <dbReference type="SAM" id="Phobius"/>
    </source>
</evidence>
<evidence type="ECO:0000313" key="3">
    <source>
        <dbReference type="Proteomes" id="UP000245670"/>
    </source>
</evidence>
<organism evidence="2 3">
    <name type="scientific">Polaribacter aquimarinus</name>
    <dbReference type="NCBI Taxonomy" id="2100726"/>
    <lineage>
        <taxon>Bacteria</taxon>
        <taxon>Pseudomonadati</taxon>
        <taxon>Bacteroidota</taxon>
        <taxon>Flavobacteriia</taxon>
        <taxon>Flavobacteriales</taxon>
        <taxon>Flavobacteriaceae</taxon>
    </lineage>
</organism>
<sequence length="72" mass="8349">MDVFLSALDGYPIQSGFILIGLGIIGLLFQLDLKEPLKMKDHSYFSWKVFINKWFLIIMAFIWGLTLILKNI</sequence>
<proteinExistence type="predicted"/>
<dbReference type="Proteomes" id="UP000245670">
    <property type="component" value="Unassembled WGS sequence"/>
</dbReference>
<dbReference type="AlphaFoldDB" id="A0A2U2JBK2"/>
<keyword evidence="1" id="KW-0812">Transmembrane</keyword>
<comment type="caution">
    <text evidence="2">The sequence shown here is derived from an EMBL/GenBank/DDBJ whole genome shotgun (WGS) entry which is preliminary data.</text>
</comment>
<accession>A0A2U2JBK2</accession>
<feature type="transmembrane region" description="Helical" evidence="1">
    <location>
        <begin position="50"/>
        <end position="69"/>
    </location>
</feature>
<reference evidence="2 3" key="1">
    <citation type="submission" date="2018-05" db="EMBL/GenBank/DDBJ databases">
        <title>Polaribacter aquimarinus sp. nov., isolated from sediment in a sediment of sea.</title>
        <authorList>
            <person name="Lu D."/>
        </authorList>
    </citation>
    <scope>NUCLEOTIDE SEQUENCE [LARGE SCALE GENOMIC DNA]</scope>
    <source>
        <strain evidence="2 3">ZY113</strain>
    </source>
</reference>